<accession>A0ABX0GXI2</accession>
<dbReference type="Proteomes" id="UP000800981">
    <property type="component" value="Unassembled WGS sequence"/>
</dbReference>
<dbReference type="InterPro" id="IPR029058">
    <property type="entry name" value="AB_hydrolase_fold"/>
</dbReference>
<keyword evidence="1" id="KW-0378">Hydrolase</keyword>
<dbReference type="SUPFAM" id="SSF53474">
    <property type="entry name" value="alpha/beta-Hydrolases"/>
    <property type="match status" value="1"/>
</dbReference>
<dbReference type="Gene3D" id="3.40.50.1820">
    <property type="entry name" value="alpha/beta hydrolase"/>
    <property type="match status" value="1"/>
</dbReference>
<evidence type="ECO:0000313" key="1">
    <source>
        <dbReference type="EMBL" id="NHC14297.1"/>
    </source>
</evidence>
<comment type="caution">
    <text evidence="1">The sequence shown here is derived from an EMBL/GenBank/DDBJ whole genome shotgun (WGS) entry which is preliminary data.</text>
</comment>
<organism evidence="1 2">
    <name type="scientific">Motilibacter deserti</name>
    <dbReference type="NCBI Taxonomy" id="2714956"/>
    <lineage>
        <taxon>Bacteria</taxon>
        <taxon>Bacillati</taxon>
        <taxon>Actinomycetota</taxon>
        <taxon>Actinomycetes</taxon>
        <taxon>Motilibacterales</taxon>
        <taxon>Motilibacteraceae</taxon>
        <taxon>Motilibacter</taxon>
    </lineage>
</organism>
<reference evidence="1 2" key="1">
    <citation type="submission" date="2020-03" db="EMBL/GenBank/DDBJ databases">
        <title>Two novel Motilibacter sp.</title>
        <authorList>
            <person name="Liu S."/>
        </authorList>
    </citation>
    <scope>NUCLEOTIDE SEQUENCE [LARGE SCALE GENOMIC DNA]</scope>
    <source>
        <strain evidence="1 2">E257</strain>
    </source>
</reference>
<proteinExistence type="predicted"/>
<dbReference type="GO" id="GO:0016787">
    <property type="term" value="F:hydrolase activity"/>
    <property type="evidence" value="ECO:0007669"/>
    <property type="project" value="UniProtKB-KW"/>
</dbReference>
<sequence length="202" mass="21815">MTRSFLILHGWQNTRPPGHWQRWLAEQLEAGGERVAYPQLPDPDEPRLDVWTEHLLAALDTLPAQGRTVVCHSLACLLWLHAAARPSPVPPVDRLLLVAPPSGEVLRRHIEVAAFAGPAASAADVRASALSEARLVAADDDPYCPAGAAGEYARALELELDLLPGQGHLSMDEGYGPWPSVLRWCLEPGVRVEARAGAMPPG</sequence>
<protein>
    <submittedName>
        <fullName evidence="1">Alpha/beta hydrolase</fullName>
    </submittedName>
</protein>
<dbReference type="InterPro" id="IPR010662">
    <property type="entry name" value="RBBP9/YdeN"/>
</dbReference>
<name>A0ABX0GXI2_9ACTN</name>
<dbReference type="RefSeq" id="WP_166281670.1">
    <property type="nucleotide sequence ID" value="NZ_JAANNP010000005.1"/>
</dbReference>
<dbReference type="EMBL" id="JAANNP010000005">
    <property type="protein sequence ID" value="NHC14297.1"/>
    <property type="molecule type" value="Genomic_DNA"/>
</dbReference>
<gene>
    <name evidence="1" type="ORF">G9H71_10950</name>
</gene>
<keyword evidence="2" id="KW-1185">Reference proteome</keyword>
<evidence type="ECO:0000313" key="2">
    <source>
        <dbReference type="Proteomes" id="UP000800981"/>
    </source>
</evidence>
<dbReference type="Pfam" id="PF06821">
    <property type="entry name" value="Ser_hydrolase"/>
    <property type="match status" value="1"/>
</dbReference>